<dbReference type="PROSITE" id="PS51450">
    <property type="entry name" value="LRR"/>
    <property type="match status" value="1"/>
</dbReference>
<dbReference type="AlphaFoldDB" id="A0A067KV34"/>
<dbReference type="InterPro" id="IPR001611">
    <property type="entry name" value="Leu-rich_rpt"/>
</dbReference>
<dbReference type="Pfam" id="PF00560">
    <property type="entry name" value="LRR_1"/>
    <property type="match status" value="1"/>
</dbReference>
<dbReference type="GO" id="GO:0007165">
    <property type="term" value="P:signal transduction"/>
    <property type="evidence" value="ECO:0007669"/>
    <property type="project" value="InterPro"/>
</dbReference>
<reference evidence="4 5" key="1">
    <citation type="journal article" date="2014" name="PLoS ONE">
        <title>Global Analysis of Gene Expression Profiles in Physic Nut (Jatropha curcas L.) Seedlings Exposed to Salt Stress.</title>
        <authorList>
            <person name="Zhang L."/>
            <person name="Zhang C."/>
            <person name="Wu P."/>
            <person name="Chen Y."/>
            <person name="Li M."/>
            <person name="Jiang H."/>
            <person name="Wu G."/>
        </authorList>
    </citation>
    <scope>NUCLEOTIDE SEQUENCE [LARGE SCALE GENOMIC DNA]</scope>
    <source>
        <strain evidence="5">cv. GZQX0401</strain>
        <tissue evidence="4">Young leaves</tissue>
    </source>
</reference>
<dbReference type="Pfam" id="PF01582">
    <property type="entry name" value="TIR"/>
    <property type="match status" value="1"/>
</dbReference>
<dbReference type="PRINTS" id="PR00364">
    <property type="entry name" value="DISEASERSIST"/>
</dbReference>
<evidence type="ECO:0000259" key="3">
    <source>
        <dbReference type="PROSITE" id="PS50104"/>
    </source>
</evidence>
<dbReference type="SUPFAM" id="SSF52540">
    <property type="entry name" value="P-loop containing nucleoside triphosphate hydrolases"/>
    <property type="match status" value="1"/>
</dbReference>
<organism evidence="4 5">
    <name type="scientific">Jatropha curcas</name>
    <name type="common">Barbados nut</name>
    <dbReference type="NCBI Taxonomy" id="180498"/>
    <lineage>
        <taxon>Eukaryota</taxon>
        <taxon>Viridiplantae</taxon>
        <taxon>Streptophyta</taxon>
        <taxon>Embryophyta</taxon>
        <taxon>Tracheophyta</taxon>
        <taxon>Spermatophyta</taxon>
        <taxon>Magnoliopsida</taxon>
        <taxon>eudicotyledons</taxon>
        <taxon>Gunneridae</taxon>
        <taxon>Pentapetalae</taxon>
        <taxon>rosids</taxon>
        <taxon>fabids</taxon>
        <taxon>Malpighiales</taxon>
        <taxon>Euphorbiaceae</taxon>
        <taxon>Crotonoideae</taxon>
        <taxon>Jatropheae</taxon>
        <taxon>Jatropha</taxon>
    </lineage>
</organism>
<dbReference type="Gene3D" id="3.40.50.300">
    <property type="entry name" value="P-loop containing nucleotide triphosphate hydrolases"/>
    <property type="match status" value="1"/>
</dbReference>
<evidence type="ECO:0000256" key="1">
    <source>
        <dbReference type="ARBA" id="ARBA00022614"/>
    </source>
</evidence>
<proteinExistence type="predicted"/>
<dbReference type="InterPro" id="IPR027417">
    <property type="entry name" value="P-loop_NTPase"/>
</dbReference>
<name>A0A067KV34_JATCU</name>
<dbReference type="Gene3D" id="1.10.8.430">
    <property type="entry name" value="Helical domain of apoptotic protease-activating factors"/>
    <property type="match status" value="1"/>
</dbReference>
<protein>
    <recommendedName>
        <fullName evidence="3">TIR domain-containing protein</fullName>
    </recommendedName>
</protein>
<accession>A0A067KV34</accession>
<dbReference type="SMART" id="SM00369">
    <property type="entry name" value="LRR_TYP"/>
    <property type="match status" value="2"/>
</dbReference>
<dbReference type="InterPro" id="IPR044974">
    <property type="entry name" value="Disease_R_plants"/>
</dbReference>
<keyword evidence="5" id="KW-1185">Reference proteome</keyword>
<dbReference type="Pfam" id="PF23282">
    <property type="entry name" value="WHD_ROQ1"/>
    <property type="match status" value="1"/>
</dbReference>
<dbReference type="Gene3D" id="3.40.50.10140">
    <property type="entry name" value="Toll/interleukin-1 receptor homology (TIR) domain"/>
    <property type="match status" value="1"/>
</dbReference>
<dbReference type="InterPro" id="IPR003591">
    <property type="entry name" value="Leu-rich_rpt_typical-subtyp"/>
</dbReference>
<dbReference type="Pfam" id="PF07725">
    <property type="entry name" value="LRR_3"/>
    <property type="match status" value="1"/>
</dbReference>
<dbReference type="SUPFAM" id="SSF52200">
    <property type="entry name" value="Toll/Interleukin receptor TIR domain"/>
    <property type="match status" value="1"/>
</dbReference>
<dbReference type="Gene3D" id="3.80.10.10">
    <property type="entry name" value="Ribonuclease Inhibitor"/>
    <property type="match status" value="2"/>
</dbReference>
<evidence type="ECO:0000313" key="4">
    <source>
        <dbReference type="EMBL" id="KDP38823.1"/>
    </source>
</evidence>
<dbReference type="PANTHER" id="PTHR11017">
    <property type="entry name" value="LEUCINE-RICH REPEAT-CONTAINING PROTEIN"/>
    <property type="match status" value="1"/>
</dbReference>
<dbReference type="PANTHER" id="PTHR11017:SF357">
    <property type="entry name" value="ADP-RIBOSYL CYCLASE_CYCLIC ADP-RIBOSE HYDROLASE"/>
    <property type="match status" value="1"/>
</dbReference>
<feature type="domain" description="TIR" evidence="3">
    <location>
        <begin position="42"/>
        <end position="167"/>
    </location>
</feature>
<dbReference type="SUPFAM" id="SSF52058">
    <property type="entry name" value="L domain-like"/>
    <property type="match status" value="1"/>
</dbReference>
<dbReference type="InterPro" id="IPR000157">
    <property type="entry name" value="TIR_dom"/>
</dbReference>
<dbReference type="Proteomes" id="UP000027138">
    <property type="component" value="Unassembled WGS sequence"/>
</dbReference>
<dbReference type="InterPro" id="IPR032675">
    <property type="entry name" value="LRR_dom_sf"/>
</dbReference>
<dbReference type="InterPro" id="IPR042197">
    <property type="entry name" value="Apaf_helical"/>
</dbReference>
<dbReference type="GO" id="GO:0043531">
    <property type="term" value="F:ADP binding"/>
    <property type="evidence" value="ECO:0007669"/>
    <property type="project" value="InterPro"/>
</dbReference>
<dbReference type="InterPro" id="IPR011713">
    <property type="entry name" value="Leu-rich_rpt_3"/>
</dbReference>
<dbReference type="InterPro" id="IPR002182">
    <property type="entry name" value="NB-ARC"/>
</dbReference>
<dbReference type="GO" id="GO:0006952">
    <property type="term" value="P:defense response"/>
    <property type="evidence" value="ECO:0007669"/>
    <property type="project" value="InterPro"/>
</dbReference>
<dbReference type="PROSITE" id="PS50104">
    <property type="entry name" value="TIR"/>
    <property type="match status" value="1"/>
</dbReference>
<sequence>MGSSFSSSASTSSQRTPSFIINTNAASSPSSTSSQQTHSELNNYEVFINFRGKDIRDGFLSFLFESLKEKGIDTFKDENLQKGTEITPALKQTIQESYPTDVQELRGPFARALARLLKDHSDSSHNLGGCCHALKTISNDLSAFVSNEIKNDQMLVQRIVNRVSEMLSHMPSNASYHDKLVGIHSRVEGVISLLDIDVNDRNWTIGISGMAGIGKTTLAGIVFSQIKAKFDAHCFVSNVKEQIRKETAIVLRDKIIRSLLGDEYFKIGLPLLVLDDWIMRRLQKKKVLIVFDDIDDSNDLDLLAGNSSLYRKGSRIIITSTDRQVLKNVCREEHIYQVKGLIYKEALQLFSLHAFHQDEPKEGYVLLSKEVIRYAQGNPLALKVLGSSLYGKEKEYWESQLLKLKSIPNKRIQDVLKLGYDGCGIRSLIDKSLIAIRKYDRKVEMHNLLQQMGKEIVNEECKQPGGRSGLWNPKDISHVFKTNTIDCISPPFLTAGSIEISSKSFMKIPNLRFLRITDSKWILPDGLNFLREQLRYLSWLFYPLESLPSKFCPNNLVELRLPSSQLKQLWKGDRCNGLTVWPPLSGLNSLQTLHLGNCGISEIPESIGSLVSLKDLYLDGNAFESIPSSIKQLSNLETLMLDDCKRLRYLPELPCTWSISASNCTSLEFVSFSSFSKAETEDDFRYTDLNFGNCIKLGDKLRLQIMEAPFSTHPDQHLERPDRVLGFYFSAVIDFQDFDLDEYGITGYANFQDKSEKMYEYVCDFDLPYFGLPKLDSKHVFLRCKSFDHEPNFTRVSFHVYQFSVKYPRKGGASIGRAITCGMHPIHREDIGKLK</sequence>
<evidence type="ECO:0000313" key="5">
    <source>
        <dbReference type="Proteomes" id="UP000027138"/>
    </source>
</evidence>
<dbReference type="Pfam" id="PF00931">
    <property type="entry name" value="NB-ARC"/>
    <property type="match status" value="1"/>
</dbReference>
<keyword evidence="1" id="KW-0433">Leucine-rich repeat</keyword>
<evidence type="ECO:0000256" key="2">
    <source>
        <dbReference type="ARBA" id="ARBA00022737"/>
    </source>
</evidence>
<dbReference type="InterPro" id="IPR035897">
    <property type="entry name" value="Toll_tir_struct_dom_sf"/>
</dbReference>
<dbReference type="FunFam" id="1.10.8.430:FF:000002">
    <property type="entry name" value="Disease resistance protein (TIR-NBS-LRR class)"/>
    <property type="match status" value="1"/>
</dbReference>
<keyword evidence="2" id="KW-0677">Repeat</keyword>
<dbReference type="OrthoDB" id="3027644at2759"/>
<dbReference type="InterPro" id="IPR058192">
    <property type="entry name" value="WHD_ROQ1-like"/>
</dbReference>
<gene>
    <name evidence="4" type="ORF">JCGZ_04980</name>
</gene>
<dbReference type="EMBL" id="KK914355">
    <property type="protein sequence ID" value="KDP38823.1"/>
    <property type="molecule type" value="Genomic_DNA"/>
</dbReference>